<proteinExistence type="predicted"/>
<organism evidence="1 2">
    <name type="scientific">Paracoccus phage ParMal1</name>
    <dbReference type="NCBI Taxonomy" id="3032416"/>
    <lineage>
        <taxon>Viruses</taxon>
        <taxon>Duplodnaviria</taxon>
        <taxon>Heunggongvirae</taxon>
        <taxon>Uroviricota</taxon>
        <taxon>Caudoviricetes</taxon>
        <taxon>Autographivirales</taxon>
        <taxon>Autographivirales incertae sedis</taxon>
        <taxon>Mallvirus</taxon>
        <taxon>Mallvirus ParMal1</taxon>
    </lineage>
</organism>
<reference evidence="1" key="1">
    <citation type="submission" date="2023-02" db="EMBL/GenBank/DDBJ databases">
        <authorList>
            <person name="Rihtman B."/>
        </authorList>
    </citation>
    <scope>NUCLEOTIDE SEQUENCE</scope>
</reference>
<evidence type="ECO:0000313" key="1">
    <source>
        <dbReference type="EMBL" id="WFG40906.1"/>
    </source>
</evidence>
<protein>
    <submittedName>
        <fullName evidence="1">Uncharacterized protein</fullName>
    </submittedName>
</protein>
<gene>
    <name evidence="1" type="ORF">ParaMal1_00022</name>
</gene>
<name>A0AAF0FJV9_9CAUD</name>
<dbReference type="EMBL" id="OQ376858">
    <property type="protein sequence ID" value="WFG40906.1"/>
    <property type="molecule type" value="Genomic_DNA"/>
</dbReference>
<sequence>MTHVTTGRTALSHVSEAISRVTLGTPPGWTLCGYLALVAYTAGKYSMWVAVYALVNSLLREPDHCFKALQRSIERASQ</sequence>
<accession>A0AAF0FJV9</accession>
<dbReference type="Proteomes" id="UP001216172">
    <property type="component" value="Segment"/>
</dbReference>
<evidence type="ECO:0000313" key="2">
    <source>
        <dbReference type="Proteomes" id="UP001216172"/>
    </source>
</evidence>
<keyword evidence="2" id="KW-1185">Reference proteome</keyword>